<dbReference type="RefSeq" id="WP_060300130.1">
    <property type="nucleotide sequence ID" value="NZ_LPJX01000061.1"/>
</dbReference>
<dbReference type="PROSITE" id="PS00868">
    <property type="entry name" value="CYS_MET_METAB_PP"/>
    <property type="match status" value="1"/>
</dbReference>
<dbReference type="NCBIfam" id="TIGR01326">
    <property type="entry name" value="OAH_OAS_sulfhy"/>
    <property type="match status" value="1"/>
</dbReference>
<dbReference type="GO" id="GO:0030170">
    <property type="term" value="F:pyridoxal phosphate binding"/>
    <property type="evidence" value="ECO:0007669"/>
    <property type="project" value="InterPro"/>
</dbReference>
<dbReference type="InterPro" id="IPR054542">
    <property type="entry name" value="Cys_met_metab_PP"/>
</dbReference>
<evidence type="ECO:0000256" key="3">
    <source>
        <dbReference type="ARBA" id="ARBA00022679"/>
    </source>
</evidence>
<dbReference type="EMBL" id="LPJX01000061">
    <property type="protein sequence ID" value="KWF59883.1"/>
    <property type="molecule type" value="Genomic_DNA"/>
</dbReference>
<comment type="similarity">
    <text evidence="2 6">Belongs to the trans-sulfuration enzymes family.</text>
</comment>
<reference evidence="7 8" key="1">
    <citation type="submission" date="2015-11" db="EMBL/GenBank/DDBJ databases">
        <title>Expanding the genomic diversity of Burkholderia species for the development of highly accurate diagnostics.</title>
        <authorList>
            <person name="Sahl J."/>
            <person name="Keim P."/>
            <person name="Wagner D."/>
        </authorList>
    </citation>
    <scope>NUCLEOTIDE SEQUENCE [LARGE SCALE GENOMIC DNA]</scope>
    <source>
        <strain evidence="7 8">MSMB574WGS</strain>
    </source>
</reference>
<dbReference type="GO" id="GO:0004124">
    <property type="term" value="F:cysteine synthase activity"/>
    <property type="evidence" value="ECO:0007669"/>
    <property type="project" value="TreeGrafter"/>
</dbReference>
<dbReference type="InterPro" id="IPR000277">
    <property type="entry name" value="Cys/Met-Metab_PyrdxlP-dep_enz"/>
</dbReference>
<comment type="caution">
    <text evidence="7">The sequence shown here is derived from an EMBL/GenBank/DDBJ whole genome shotgun (WGS) entry which is preliminary data.</text>
</comment>
<dbReference type="PANTHER" id="PTHR43797:SF2">
    <property type="entry name" value="HOMOCYSTEINE_CYSTEINE SYNTHASE"/>
    <property type="match status" value="1"/>
</dbReference>
<dbReference type="SUPFAM" id="SSF53383">
    <property type="entry name" value="PLP-dependent transferases"/>
    <property type="match status" value="1"/>
</dbReference>
<dbReference type="Proteomes" id="UP000061512">
    <property type="component" value="Unassembled WGS sequence"/>
</dbReference>
<name>A0A132EUJ0_9BURK</name>
<protein>
    <submittedName>
        <fullName evidence="7">O-acetylhomoserine aminocarboxypropyltransferase</fullName>
    </submittedName>
</protein>
<dbReference type="PANTHER" id="PTHR43797">
    <property type="entry name" value="HOMOCYSTEINE/CYSTEINE SYNTHASE"/>
    <property type="match status" value="1"/>
</dbReference>
<comment type="cofactor">
    <cofactor evidence="1 6">
        <name>pyridoxal 5'-phosphate</name>
        <dbReference type="ChEBI" id="CHEBI:597326"/>
    </cofactor>
</comment>
<dbReference type="Gene3D" id="3.40.640.10">
    <property type="entry name" value="Type I PLP-dependent aspartate aminotransferase-like (Major domain)"/>
    <property type="match status" value="1"/>
</dbReference>
<evidence type="ECO:0000256" key="6">
    <source>
        <dbReference type="RuleBase" id="RU362118"/>
    </source>
</evidence>
<gene>
    <name evidence="7" type="ORF">WT57_28270</name>
</gene>
<dbReference type="GO" id="GO:0005737">
    <property type="term" value="C:cytoplasm"/>
    <property type="evidence" value="ECO:0007669"/>
    <property type="project" value="TreeGrafter"/>
</dbReference>
<dbReference type="Gene3D" id="3.90.1150.10">
    <property type="entry name" value="Aspartate Aminotransferase, domain 1"/>
    <property type="match status" value="1"/>
</dbReference>
<evidence type="ECO:0000256" key="2">
    <source>
        <dbReference type="ARBA" id="ARBA00009077"/>
    </source>
</evidence>
<accession>A0A132EUJ0</accession>
<feature type="modified residue" description="N6-(pyridoxal phosphate)lysine" evidence="5">
    <location>
        <position position="212"/>
    </location>
</feature>
<dbReference type="GO" id="GO:0071269">
    <property type="term" value="P:L-homocysteine biosynthetic process"/>
    <property type="evidence" value="ECO:0007669"/>
    <property type="project" value="TreeGrafter"/>
</dbReference>
<dbReference type="InterPro" id="IPR015424">
    <property type="entry name" value="PyrdxlP-dep_Trfase"/>
</dbReference>
<sequence length="431" mass="46370">MTEQASSKWRLETLAVHGGYRPDPTTRAVAVPIYQTVAYAFDDTQHGADLFDLKVQGNIYTRIMNPTTDVLEQRIAALEGGIGALALASGQAAVTYAIQTIAEAGDNIVSASSLYGGTYNLFAHTLPQYGITTRFADPRDPASFEPLIDARTKAIFAESVGNPLGNITDIAALADIAHRHGIPLIVDNTVPSPYLLRPFEHGADIVVHSLTKYLGGHGTSLGGAIVDSGKFPWAEHADRFKRLNEPDVSYHGVVYTEAFGPAAYIGRARVVPLRNMGAAISPFNAFQILQGIETLALRIDRISDNALKVAQHLARHEQVEWVNYAGLPDHPDHPLVARYLSGRAPGILTFGVKGGRAGGAKFQDALQLFTRLVNIGDTKSLATHPASTTHRQLSPAELAKAGVKEETVRLSIGIEHIDDLLADLDQALAQV</sequence>
<evidence type="ECO:0000256" key="5">
    <source>
        <dbReference type="PIRSR" id="PIRSR001434-2"/>
    </source>
</evidence>
<evidence type="ECO:0000313" key="7">
    <source>
        <dbReference type="EMBL" id="KWF59883.1"/>
    </source>
</evidence>
<evidence type="ECO:0000256" key="4">
    <source>
        <dbReference type="ARBA" id="ARBA00022898"/>
    </source>
</evidence>
<evidence type="ECO:0000256" key="1">
    <source>
        <dbReference type="ARBA" id="ARBA00001933"/>
    </source>
</evidence>
<dbReference type="Pfam" id="PF01053">
    <property type="entry name" value="Cys_Met_Meta_PP"/>
    <property type="match status" value="1"/>
</dbReference>
<keyword evidence="4 5" id="KW-0663">Pyridoxal phosphate</keyword>
<dbReference type="GO" id="GO:0003961">
    <property type="term" value="F:O-acetylhomoserine aminocarboxypropyltransferase activity"/>
    <property type="evidence" value="ECO:0007669"/>
    <property type="project" value="TreeGrafter"/>
</dbReference>
<organism evidence="7 8">
    <name type="scientific">Burkholderia pseudomultivorans</name>
    <dbReference type="NCBI Taxonomy" id="1207504"/>
    <lineage>
        <taxon>Bacteria</taxon>
        <taxon>Pseudomonadati</taxon>
        <taxon>Pseudomonadota</taxon>
        <taxon>Betaproteobacteria</taxon>
        <taxon>Burkholderiales</taxon>
        <taxon>Burkholderiaceae</taxon>
        <taxon>Burkholderia</taxon>
        <taxon>Burkholderia cepacia complex</taxon>
    </lineage>
</organism>
<keyword evidence="3 7" id="KW-0808">Transferase</keyword>
<dbReference type="InterPro" id="IPR015421">
    <property type="entry name" value="PyrdxlP-dep_Trfase_major"/>
</dbReference>
<dbReference type="GO" id="GO:0006535">
    <property type="term" value="P:cysteine biosynthetic process from serine"/>
    <property type="evidence" value="ECO:0007669"/>
    <property type="project" value="TreeGrafter"/>
</dbReference>
<dbReference type="CDD" id="cd00614">
    <property type="entry name" value="CGS_like"/>
    <property type="match status" value="1"/>
</dbReference>
<dbReference type="FunFam" id="3.40.640.10:FF:000035">
    <property type="entry name" value="O-succinylhomoserine sulfhydrylase"/>
    <property type="match status" value="1"/>
</dbReference>
<proteinExistence type="inferred from homology"/>
<dbReference type="InterPro" id="IPR006235">
    <property type="entry name" value="OAc-hSer/O-AcSer_sulfhydrylase"/>
</dbReference>
<dbReference type="PIRSF" id="PIRSF001434">
    <property type="entry name" value="CGS"/>
    <property type="match status" value="1"/>
</dbReference>
<dbReference type="GO" id="GO:0019346">
    <property type="term" value="P:transsulfuration"/>
    <property type="evidence" value="ECO:0007669"/>
    <property type="project" value="InterPro"/>
</dbReference>
<dbReference type="InterPro" id="IPR015422">
    <property type="entry name" value="PyrdxlP-dep_Trfase_small"/>
</dbReference>
<evidence type="ECO:0000313" key="8">
    <source>
        <dbReference type="Proteomes" id="UP000061512"/>
    </source>
</evidence>
<dbReference type="AlphaFoldDB" id="A0A132EUJ0"/>